<accession>A0ABT4JYN6</accession>
<evidence type="ECO:0000256" key="1">
    <source>
        <dbReference type="ARBA" id="ARBA00007867"/>
    </source>
</evidence>
<evidence type="ECO:0000256" key="3">
    <source>
        <dbReference type="ARBA" id="ARBA00023115"/>
    </source>
</evidence>
<dbReference type="PANTHER" id="PTHR43317">
    <property type="entry name" value="THERMOSPERMINE SYNTHASE ACAULIS5"/>
    <property type="match status" value="1"/>
</dbReference>
<evidence type="ECO:0000313" key="6">
    <source>
        <dbReference type="EMBL" id="MCZ2723500.1"/>
    </source>
</evidence>
<dbReference type="PANTHER" id="PTHR43317:SF1">
    <property type="entry name" value="THERMOSPERMINE SYNTHASE ACAULIS5"/>
    <property type="match status" value="1"/>
</dbReference>
<dbReference type="NCBIfam" id="NF037959">
    <property type="entry name" value="MFS_SpdSyn"/>
    <property type="match status" value="1"/>
</dbReference>
<gene>
    <name evidence="6" type="ORF">O1D97_18245</name>
</gene>
<keyword evidence="7" id="KW-1185">Reference proteome</keyword>
<dbReference type="Proteomes" id="UP001149719">
    <property type="component" value="Unassembled WGS sequence"/>
</dbReference>
<dbReference type="PROSITE" id="PS51006">
    <property type="entry name" value="PABS_2"/>
    <property type="match status" value="1"/>
</dbReference>
<reference evidence="6" key="1">
    <citation type="submission" date="2022-12" db="EMBL/GenBank/DDBJ databases">
        <title>Marinomonas 15G1-11 sp. nov, isolated from marine algae.</title>
        <authorList>
            <person name="Butt M."/>
            <person name="Choi D.G."/>
            <person name="Kim J.M."/>
            <person name="Lee J.K."/>
            <person name="Baek J.H."/>
            <person name="Jeon C.O."/>
        </authorList>
    </citation>
    <scope>NUCLEOTIDE SEQUENCE</scope>
    <source>
        <strain evidence="6">15G1-11</strain>
    </source>
</reference>
<feature type="active site" description="Proton acceptor" evidence="4">
    <location>
        <position position="140"/>
    </location>
</feature>
<evidence type="ECO:0000256" key="4">
    <source>
        <dbReference type="PROSITE-ProRule" id="PRU00354"/>
    </source>
</evidence>
<keyword evidence="2 4" id="KW-0808">Transferase</keyword>
<evidence type="ECO:0000259" key="5">
    <source>
        <dbReference type="PROSITE" id="PS51006"/>
    </source>
</evidence>
<dbReference type="Pfam" id="PF01564">
    <property type="entry name" value="Spermine_synth"/>
    <property type="match status" value="1"/>
</dbReference>
<dbReference type="Gene3D" id="3.40.50.150">
    <property type="entry name" value="Vaccinia Virus protein VP39"/>
    <property type="match status" value="1"/>
</dbReference>
<protein>
    <submittedName>
        <fullName evidence="6">Fused MFS/spermidine synthase</fullName>
    </submittedName>
</protein>
<proteinExistence type="inferred from homology"/>
<organism evidence="6 7">
    <name type="scientific">Marinomonas phaeophyticola</name>
    <dbReference type="NCBI Taxonomy" id="3004091"/>
    <lineage>
        <taxon>Bacteria</taxon>
        <taxon>Pseudomonadati</taxon>
        <taxon>Pseudomonadota</taxon>
        <taxon>Gammaproteobacteria</taxon>
        <taxon>Oceanospirillales</taxon>
        <taxon>Oceanospirillaceae</taxon>
        <taxon>Marinomonas</taxon>
    </lineage>
</organism>
<dbReference type="CDD" id="cd02440">
    <property type="entry name" value="AdoMet_MTases"/>
    <property type="match status" value="1"/>
</dbReference>
<dbReference type="SUPFAM" id="SSF53335">
    <property type="entry name" value="S-adenosyl-L-methionine-dependent methyltransferases"/>
    <property type="match status" value="1"/>
</dbReference>
<dbReference type="InterPro" id="IPR030374">
    <property type="entry name" value="PABS"/>
</dbReference>
<evidence type="ECO:0000256" key="2">
    <source>
        <dbReference type="ARBA" id="ARBA00022679"/>
    </source>
</evidence>
<sequence>MTTSNILYSCNDEYGNIHVLDDGQYRILSFAKGDEQSKQKLSTPFVLQHEYTQAMMLVLLFKHPKRITLLGLGGGCLLTTLHNHIAGVNLTAVELRPHVIDIAERFFRLPKGKKVQIIEQSANDYLDRKDQKKVDILFTDIYNTKGMDESVLQQRFIEQCNRHIKDDGWLVLNCWSEHTNHPELIESLRAYFLDIRALDTGCGNWVLLASKSFQEPSEKHLKMQAQKLSSDLGFNLTKWLSRLNEV</sequence>
<dbReference type="EMBL" id="JAPUBN010000021">
    <property type="protein sequence ID" value="MCZ2723500.1"/>
    <property type="molecule type" value="Genomic_DNA"/>
</dbReference>
<feature type="domain" description="PABS" evidence="5">
    <location>
        <begin position="1"/>
        <end position="227"/>
    </location>
</feature>
<evidence type="ECO:0000313" key="7">
    <source>
        <dbReference type="Proteomes" id="UP001149719"/>
    </source>
</evidence>
<comment type="caution">
    <text evidence="6">The sequence shown here is derived from an EMBL/GenBank/DDBJ whole genome shotgun (WGS) entry which is preliminary data.</text>
</comment>
<dbReference type="RefSeq" id="WP_269127623.1">
    <property type="nucleotide sequence ID" value="NZ_JAPUBN010000021.1"/>
</dbReference>
<comment type="similarity">
    <text evidence="1">Belongs to the spermidine/spermine synthase family.</text>
</comment>
<name>A0ABT4JYN6_9GAMM</name>
<keyword evidence="3 4" id="KW-0620">Polyamine biosynthesis</keyword>
<dbReference type="InterPro" id="IPR029063">
    <property type="entry name" value="SAM-dependent_MTases_sf"/>
</dbReference>